<accession>E4Z711</accession>
<feature type="compositionally biased region" description="Low complexity" evidence="1">
    <location>
        <begin position="1"/>
        <end position="19"/>
    </location>
</feature>
<feature type="non-terminal residue" evidence="2">
    <location>
        <position position="1"/>
    </location>
</feature>
<proteinExistence type="predicted"/>
<gene>
    <name evidence="2" type="ORF">GSOID_T00028094001</name>
</gene>
<protein>
    <submittedName>
        <fullName evidence="2">Uncharacterized protein</fullName>
    </submittedName>
</protein>
<name>E4Z711_OIKDI</name>
<organism evidence="2">
    <name type="scientific">Oikopleura dioica</name>
    <name type="common">Tunicate</name>
    <dbReference type="NCBI Taxonomy" id="34765"/>
    <lineage>
        <taxon>Eukaryota</taxon>
        <taxon>Metazoa</taxon>
        <taxon>Chordata</taxon>
        <taxon>Tunicata</taxon>
        <taxon>Appendicularia</taxon>
        <taxon>Copelata</taxon>
        <taxon>Oikopleuridae</taxon>
        <taxon>Oikopleura</taxon>
    </lineage>
</organism>
<evidence type="ECO:0000313" key="2">
    <source>
        <dbReference type="EMBL" id="CBY43489.1"/>
    </source>
</evidence>
<dbReference type="EMBL" id="FN658296">
    <property type="protein sequence ID" value="CBY43489.1"/>
    <property type="molecule type" value="Genomic_DNA"/>
</dbReference>
<feature type="region of interest" description="Disordered" evidence="1">
    <location>
        <begin position="1"/>
        <end position="29"/>
    </location>
</feature>
<evidence type="ECO:0000256" key="1">
    <source>
        <dbReference type="SAM" id="MobiDB-lite"/>
    </source>
</evidence>
<dbReference type="Proteomes" id="UP000011014">
    <property type="component" value="Unassembled WGS sequence"/>
</dbReference>
<dbReference type="AlphaFoldDB" id="E4Z711"/>
<reference evidence="2" key="1">
    <citation type="journal article" date="2010" name="Science">
        <title>Plasticity of animal genome architecture unmasked by rapid evolution of a pelagic tunicate.</title>
        <authorList>
            <person name="Denoeud F."/>
            <person name="Henriet S."/>
            <person name="Mungpakdee S."/>
            <person name="Aury J.M."/>
            <person name="Da Silva C."/>
            <person name="Brinkmann H."/>
            <person name="Mikhaleva J."/>
            <person name="Olsen L.C."/>
            <person name="Jubin C."/>
            <person name="Canestro C."/>
            <person name="Bouquet J.M."/>
            <person name="Danks G."/>
            <person name="Poulain J."/>
            <person name="Campsteijn C."/>
            <person name="Adamski M."/>
            <person name="Cross I."/>
            <person name="Yadetie F."/>
            <person name="Muffato M."/>
            <person name="Louis A."/>
            <person name="Butcher S."/>
            <person name="Tsagkogeorga G."/>
            <person name="Konrad A."/>
            <person name="Singh S."/>
            <person name="Jensen M.F."/>
            <person name="Cong E.H."/>
            <person name="Eikeseth-Otteraa H."/>
            <person name="Noel B."/>
            <person name="Anthouard V."/>
            <person name="Porcel B.M."/>
            <person name="Kachouri-Lafond R."/>
            <person name="Nishino A."/>
            <person name="Ugolini M."/>
            <person name="Chourrout P."/>
            <person name="Nishida H."/>
            <person name="Aasland R."/>
            <person name="Huzurbazar S."/>
            <person name="Westhof E."/>
            <person name="Delsuc F."/>
            <person name="Lehrach H."/>
            <person name="Reinhardt R."/>
            <person name="Weissenbach J."/>
            <person name="Roy S.W."/>
            <person name="Artiguenave F."/>
            <person name="Postlethwait J.H."/>
            <person name="Manak J.R."/>
            <person name="Thompson E.M."/>
            <person name="Jaillon O."/>
            <person name="Du Pasquier L."/>
            <person name="Boudinot P."/>
            <person name="Liberles D.A."/>
            <person name="Volff J.N."/>
            <person name="Philippe H."/>
            <person name="Lenhard B."/>
            <person name="Roest Crollius H."/>
            <person name="Wincker P."/>
            <person name="Chourrout D."/>
        </authorList>
    </citation>
    <scope>NUCLEOTIDE SEQUENCE [LARGE SCALE GENOMIC DNA]</scope>
</reference>
<sequence>KLTTTSTIQTTEESTTTTESNERTTEKPAPIKVKKRPIKKVKLREGIPDKKETGLNPELEQLVEERVNCEIGSITTIQQAPVATLHLTVRCVQLRAGHCDDTPEIFTFWNNNEENELRFELDEMICTKDALRAGKDFCPVAEIIYTFDKCLVEADDGREEASESPCRFSTFERCVNRKIMNCFMLWEIFGQWNAKVTPVEKQIWPDTACSQCKIFLGTILILLISFLHLP</sequence>